<evidence type="ECO:0000313" key="1">
    <source>
        <dbReference type="EMBL" id="GFT62254.1"/>
    </source>
</evidence>
<comment type="caution">
    <text evidence="1">The sequence shown here is derived from an EMBL/GenBank/DDBJ whole genome shotgun (WGS) entry which is preliminary data.</text>
</comment>
<organism evidence="1 2">
    <name type="scientific">Nephila pilipes</name>
    <name type="common">Giant wood spider</name>
    <name type="synonym">Nephila maculata</name>
    <dbReference type="NCBI Taxonomy" id="299642"/>
    <lineage>
        <taxon>Eukaryota</taxon>
        <taxon>Metazoa</taxon>
        <taxon>Ecdysozoa</taxon>
        <taxon>Arthropoda</taxon>
        <taxon>Chelicerata</taxon>
        <taxon>Arachnida</taxon>
        <taxon>Araneae</taxon>
        <taxon>Araneomorphae</taxon>
        <taxon>Entelegynae</taxon>
        <taxon>Araneoidea</taxon>
        <taxon>Nephilidae</taxon>
        <taxon>Nephila</taxon>
    </lineage>
</organism>
<reference evidence="1" key="1">
    <citation type="submission" date="2020-08" db="EMBL/GenBank/DDBJ databases">
        <title>Multicomponent nature underlies the extraordinary mechanical properties of spider dragline silk.</title>
        <authorList>
            <person name="Kono N."/>
            <person name="Nakamura H."/>
            <person name="Mori M."/>
            <person name="Yoshida Y."/>
            <person name="Ohtoshi R."/>
            <person name="Malay A.D."/>
            <person name="Moran D.A.P."/>
            <person name="Tomita M."/>
            <person name="Numata K."/>
            <person name="Arakawa K."/>
        </authorList>
    </citation>
    <scope>NUCLEOTIDE SEQUENCE</scope>
</reference>
<proteinExistence type="predicted"/>
<dbReference type="OrthoDB" id="10387316at2759"/>
<evidence type="ECO:0000313" key="2">
    <source>
        <dbReference type="Proteomes" id="UP000887013"/>
    </source>
</evidence>
<sequence>MSGCLNIMKCLGCKLEHFSVTYAFQADSARIKGAEVQLRSSTLHAQALNRKKPRTAVPQLLLNPRTILLEPDVVIFPPRIGNSDCFFYGNRLTTDVLLLGYEVRCLWIPHLSFTGG</sequence>
<keyword evidence="2" id="KW-1185">Reference proteome</keyword>
<dbReference type="EMBL" id="BMAW01019223">
    <property type="protein sequence ID" value="GFT62254.1"/>
    <property type="molecule type" value="Genomic_DNA"/>
</dbReference>
<name>A0A8X6TZC3_NEPPI</name>
<dbReference type="Proteomes" id="UP000887013">
    <property type="component" value="Unassembled WGS sequence"/>
</dbReference>
<dbReference type="AlphaFoldDB" id="A0A8X6TZC3"/>
<gene>
    <name evidence="1" type="ORF">NPIL_454641</name>
</gene>
<protein>
    <submittedName>
        <fullName evidence="1">Uncharacterized protein</fullName>
    </submittedName>
</protein>
<accession>A0A8X6TZC3</accession>